<reference evidence="2 3" key="1">
    <citation type="submission" date="2020-07" db="EMBL/GenBank/DDBJ databases">
        <title>Sequencing the genomes of 1000 actinobacteria strains.</title>
        <authorList>
            <person name="Klenk H.-P."/>
        </authorList>
    </citation>
    <scope>NUCLEOTIDE SEQUENCE [LARGE SCALE GENOMIC DNA]</scope>
    <source>
        <strain evidence="2 3">DSM 43814</strain>
    </source>
</reference>
<proteinExistence type="predicted"/>
<evidence type="ECO:0000256" key="1">
    <source>
        <dbReference type="SAM" id="Phobius"/>
    </source>
</evidence>
<sequence length="66" mass="7218">MGMPTLPKMPRALQWLGLIAMTSTFLGQVVSGFSRPINIVLACLSGGFALWIALVLWLERRSGSQQ</sequence>
<evidence type="ECO:0000313" key="2">
    <source>
        <dbReference type="EMBL" id="NYF57872.1"/>
    </source>
</evidence>
<keyword evidence="1" id="KW-0472">Membrane</keyword>
<gene>
    <name evidence="2" type="ORF">HDA35_003703</name>
</gene>
<feature type="transmembrane region" description="Helical" evidence="1">
    <location>
        <begin position="37"/>
        <end position="58"/>
    </location>
</feature>
<organism evidence="2 3">
    <name type="scientific">Micromonospora purpureochromogenes</name>
    <dbReference type="NCBI Taxonomy" id="47872"/>
    <lineage>
        <taxon>Bacteria</taxon>
        <taxon>Bacillati</taxon>
        <taxon>Actinomycetota</taxon>
        <taxon>Actinomycetes</taxon>
        <taxon>Micromonosporales</taxon>
        <taxon>Micromonosporaceae</taxon>
        <taxon>Micromonospora</taxon>
    </lineage>
</organism>
<keyword evidence="1" id="KW-0812">Transmembrane</keyword>
<comment type="caution">
    <text evidence="2">The sequence shown here is derived from an EMBL/GenBank/DDBJ whole genome shotgun (WGS) entry which is preliminary data.</text>
</comment>
<keyword evidence="1" id="KW-1133">Transmembrane helix</keyword>
<name>A0ABX2RMX9_9ACTN</name>
<dbReference type="Proteomes" id="UP000631553">
    <property type="component" value="Unassembled WGS sequence"/>
</dbReference>
<dbReference type="EMBL" id="JACCCQ010000001">
    <property type="protein sequence ID" value="NYF57872.1"/>
    <property type="molecule type" value="Genomic_DNA"/>
</dbReference>
<accession>A0ABX2RMX9</accession>
<evidence type="ECO:0000313" key="3">
    <source>
        <dbReference type="Proteomes" id="UP000631553"/>
    </source>
</evidence>
<keyword evidence="3" id="KW-1185">Reference proteome</keyword>
<protein>
    <submittedName>
        <fullName evidence="2">Uncharacterized protein</fullName>
    </submittedName>
</protein>